<feature type="region of interest" description="Disordered" evidence="7">
    <location>
        <begin position="496"/>
        <end position="538"/>
    </location>
</feature>
<evidence type="ECO:0000256" key="4">
    <source>
        <dbReference type="ARBA" id="ARBA00023163"/>
    </source>
</evidence>
<dbReference type="GO" id="GO:0006357">
    <property type="term" value="P:regulation of transcription by RNA polymerase II"/>
    <property type="evidence" value="ECO:0007669"/>
    <property type="project" value="TreeGrafter"/>
</dbReference>
<dbReference type="GO" id="GO:0005634">
    <property type="term" value="C:nucleus"/>
    <property type="evidence" value="ECO:0007669"/>
    <property type="project" value="UniProtKB-SubCell"/>
</dbReference>
<dbReference type="AlphaFoldDB" id="A0A1Z1R179"/>
<organism evidence="9">
    <name type="scientific">Schmidtea mediterranea</name>
    <name type="common">Freshwater planarian flatworm</name>
    <dbReference type="NCBI Taxonomy" id="79327"/>
    <lineage>
        <taxon>Eukaryota</taxon>
        <taxon>Metazoa</taxon>
        <taxon>Spiralia</taxon>
        <taxon>Lophotrochozoa</taxon>
        <taxon>Platyhelminthes</taxon>
        <taxon>Rhabditophora</taxon>
        <taxon>Seriata</taxon>
        <taxon>Tricladida</taxon>
        <taxon>Continenticola</taxon>
        <taxon>Geoplanoidea</taxon>
        <taxon>Dugesiidae</taxon>
        <taxon>Schmidtea</taxon>
    </lineage>
</organism>
<evidence type="ECO:0000256" key="3">
    <source>
        <dbReference type="ARBA" id="ARBA00023125"/>
    </source>
</evidence>
<feature type="region of interest" description="Disordered" evidence="7">
    <location>
        <begin position="393"/>
        <end position="417"/>
    </location>
</feature>
<dbReference type="InterPro" id="IPR009057">
    <property type="entry name" value="Homeodomain-like_sf"/>
</dbReference>
<dbReference type="OrthoDB" id="10028342at2759"/>
<keyword evidence="5 6" id="KW-0539">Nucleus</keyword>
<name>A0A1Z1R179_SCHMD</name>
<comment type="subcellular location">
    <subcellularLocation>
        <location evidence="1 6">Nucleus</location>
    </subcellularLocation>
</comment>
<feature type="domain" description="HTH psq-type" evidence="8">
    <location>
        <begin position="438"/>
        <end position="490"/>
    </location>
</feature>
<evidence type="ECO:0000256" key="2">
    <source>
        <dbReference type="ARBA" id="ARBA00023015"/>
    </source>
</evidence>
<keyword evidence="3 6" id="KW-0238">DNA-binding</keyword>
<dbReference type="Pfam" id="PF05225">
    <property type="entry name" value="HTH_psq"/>
    <property type="match status" value="2"/>
</dbReference>
<evidence type="ECO:0000313" key="9">
    <source>
        <dbReference type="EMBL" id="ARX11411.1"/>
    </source>
</evidence>
<evidence type="ECO:0000256" key="6">
    <source>
        <dbReference type="PROSITE-ProRule" id="PRU00320"/>
    </source>
</evidence>
<feature type="compositionally biased region" description="Basic and acidic residues" evidence="7">
    <location>
        <begin position="514"/>
        <end position="525"/>
    </location>
</feature>
<evidence type="ECO:0000256" key="5">
    <source>
        <dbReference type="ARBA" id="ARBA00023242"/>
    </source>
</evidence>
<dbReference type="InterPro" id="IPR007889">
    <property type="entry name" value="HTH_Psq"/>
</dbReference>
<dbReference type="PANTHER" id="PTHR21545:SF13">
    <property type="entry name" value="ECDYSONE-INDUCED PROTEIN 93F, ISOFORM C"/>
    <property type="match status" value="1"/>
</dbReference>
<evidence type="ECO:0000256" key="1">
    <source>
        <dbReference type="ARBA" id="ARBA00004123"/>
    </source>
</evidence>
<keyword evidence="2" id="KW-0805">Transcription regulation</keyword>
<feature type="compositionally biased region" description="Polar residues" evidence="7">
    <location>
        <begin position="526"/>
        <end position="538"/>
    </location>
</feature>
<evidence type="ECO:0000256" key="7">
    <source>
        <dbReference type="SAM" id="MobiDB-lite"/>
    </source>
</evidence>
<dbReference type="FunFam" id="1.10.10.60:FF:000019">
    <property type="entry name" value="Ligand-dependent corepressor isoform 1"/>
    <property type="match status" value="1"/>
</dbReference>
<proteinExistence type="evidence at transcript level"/>
<dbReference type="EMBL" id="KY024336">
    <property type="protein sequence ID" value="ARX11411.1"/>
    <property type="molecule type" value="mRNA"/>
</dbReference>
<accession>A0A1Z1R179</accession>
<feature type="compositionally biased region" description="Basic and acidic residues" evidence="7">
    <location>
        <begin position="393"/>
        <end position="404"/>
    </location>
</feature>
<reference evidence="9" key="2">
    <citation type="submission" date="2016-10" db="EMBL/GenBank/DDBJ databases">
        <authorList>
            <person name="Varghese N."/>
        </authorList>
    </citation>
    <scope>NUCLEOTIDE SEQUENCE</scope>
    <source>
        <strain evidence="9">CIW4</strain>
    </source>
</reference>
<keyword evidence="4" id="KW-0804">Transcription</keyword>
<sequence length="538" mass="62445">MYCSKCYHERKYTRLELATWQDKIPVIVGIEEIVKTIFEYSFDQVDEDKPIKTTVIKDWNEEEIYCLCEKKISEINNSHEHVSQSEPLDLSLSSPTSINEKIDYQSPRKHVISNSSYSERELISAVRAICCGRIGTRRAAALYGIPRSTLRNRIFKVYDAKKIHDTDQRMSMVDFFKKILKDDSMFTNLFHQKYQRENKEEKKKTVITEKENNKVHFRQKENHVSNKELFKNELNEIIKHQQKKDSSRIQEIQLSDSFLDYNKPDFPINQININSNIPDSLTSYFQQDHQTNIMSSYLFMMCQQNLLSSVYSSLMMPDWQLPNFNFGDIPSPHNLYSTKKSEIINNKENHLENINNKDQAEKHSILETEHFYNQPLNFAKNSLGEINISSEICKNDQSDNKPEESIEESDTSVSAPSKVTNEFNIAALSDEISESSRHKKRGHYRQYNTEMLNKAIDAVRFGEMSVHKAGNHFGVPHSTLEYRVKQMTEGLAAEKLLNKQTHKRKKSNSLENSKSNDGESKKTDSDGCNTNVSLNSQI</sequence>
<feature type="DNA-binding region" description="H-T-H motif" evidence="6">
    <location>
        <begin position="466"/>
        <end position="486"/>
    </location>
</feature>
<evidence type="ECO:0000259" key="8">
    <source>
        <dbReference type="PROSITE" id="PS50960"/>
    </source>
</evidence>
<dbReference type="Gene3D" id="1.10.10.60">
    <property type="entry name" value="Homeodomain-like"/>
    <property type="match status" value="2"/>
</dbReference>
<dbReference type="GO" id="GO:0003677">
    <property type="term" value="F:DNA binding"/>
    <property type="evidence" value="ECO:0007669"/>
    <property type="project" value="UniProtKB-UniRule"/>
</dbReference>
<reference evidence="9" key="1">
    <citation type="journal article" date="2016" name="Elife">
        <title>A functional genomics screen in planarians reveals regulators of whole-brain regeneration.</title>
        <authorList>
            <person name="Roberts-Galbraith RH"/>
            <person name="Brubacher JL Newmark.PA."/>
        </authorList>
    </citation>
    <scope>NUCLEOTIDE SEQUENCE</scope>
    <source>
        <strain evidence="9">CIW4</strain>
    </source>
</reference>
<protein>
    <submittedName>
        <fullName evidence="9">Mushroom body large-type Kenyon-related protein</fullName>
    </submittedName>
</protein>
<dbReference type="PROSITE" id="PS50960">
    <property type="entry name" value="HTH_PSQ"/>
    <property type="match status" value="1"/>
</dbReference>
<dbReference type="PANTHER" id="PTHR21545">
    <property type="entry name" value="TRANSCRIPTION FACTOR MLR1/2"/>
    <property type="match status" value="1"/>
</dbReference>
<dbReference type="SUPFAM" id="SSF46689">
    <property type="entry name" value="Homeodomain-like"/>
    <property type="match status" value="2"/>
</dbReference>